<accession>A0A8T8K4N4</accession>
<dbReference type="EMBL" id="CP058560">
    <property type="protein sequence ID" value="QUH22842.1"/>
    <property type="molecule type" value="Genomic_DNA"/>
</dbReference>
<keyword evidence="1" id="KW-0472">Membrane</keyword>
<feature type="transmembrane region" description="Helical" evidence="1">
    <location>
        <begin position="12"/>
        <end position="39"/>
    </location>
</feature>
<keyword evidence="1" id="KW-1133">Transmembrane helix</keyword>
<protein>
    <submittedName>
        <fullName evidence="2">Uncharacterized protein</fullName>
    </submittedName>
</protein>
<keyword evidence="1" id="KW-0812">Transmembrane</keyword>
<name>A0A8T8K4N4_9EURY</name>
<dbReference type="Proteomes" id="UP000681041">
    <property type="component" value="Chromosome"/>
</dbReference>
<proteinExistence type="predicted"/>
<evidence type="ECO:0000313" key="3">
    <source>
        <dbReference type="Proteomes" id="UP000681041"/>
    </source>
</evidence>
<dbReference type="KEGG" id="meme:HYG87_03160"/>
<sequence>MMNIIDKFSKQSSWVIFTITFAKFLFGIGLGILLVAYLPDYNWEFYGWGIIILSVLLQIPGVYKLLIKK</sequence>
<dbReference type="AlphaFoldDB" id="A0A8T8K4N4"/>
<dbReference type="RefSeq" id="WP_211533788.1">
    <property type="nucleotide sequence ID" value="NZ_CP058560.1"/>
</dbReference>
<dbReference type="GeneID" id="64819731"/>
<organism evidence="2 3">
    <name type="scientific">Methanobacterium alkalithermotolerans</name>
    <dbReference type="NCBI Taxonomy" id="2731220"/>
    <lineage>
        <taxon>Archaea</taxon>
        <taxon>Methanobacteriati</taxon>
        <taxon>Methanobacteriota</taxon>
        <taxon>Methanomada group</taxon>
        <taxon>Methanobacteria</taxon>
        <taxon>Methanobacteriales</taxon>
        <taxon>Methanobacteriaceae</taxon>
        <taxon>Methanobacterium</taxon>
    </lineage>
</organism>
<gene>
    <name evidence="2" type="ORF">HYG87_03160</name>
</gene>
<evidence type="ECO:0000313" key="2">
    <source>
        <dbReference type="EMBL" id="QUH22842.1"/>
    </source>
</evidence>
<feature type="transmembrane region" description="Helical" evidence="1">
    <location>
        <begin position="45"/>
        <end position="66"/>
    </location>
</feature>
<evidence type="ECO:0000256" key="1">
    <source>
        <dbReference type="SAM" id="Phobius"/>
    </source>
</evidence>
<reference evidence="2" key="1">
    <citation type="submission" date="2020-07" db="EMBL/GenBank/DDBJ databases">
        <title>Methanobacterium. sp. MethCan genome.</title>
        <authorList>
            <person name="Postec A."/>
            <person name="Quemeneur M."/>
        </authorList>
    </citation>
    <scope>NUCLEOTIDE SEQUENCE</scope>
    <source>
        <strain evidence="2">MethCAN</strain>
    </source>
</reference>
<keyword evidence="3" id="KW-1185">Reference proteome</keyword>